<evidence type="ECO:0000256" key="2">
    <source>
        <dbReference type="SAM" id="Phobius"/>
    </source>
</evidence>
<comment type="caution">
    <text evidence="3">The sequence shown here is derived from an EMBL/GenBank/DDBJ whole genome shotgun (WGS) entry which is preliminary data.</text>
</comment>
<proteinExistence type="predicted"/>
<feature type="compositionally biased region" description="Low complexity" evidence="1">
    <location>
        <begin position="359"/>
        <end position="374"/>
    </location>
</feature>
<feature type="compositionally biased region" description="Low complexity" evidence="1">
    <location>
        <begin position="9"/>
        <end position="19"/>
    </location>
</feature>
<feature type="compositionally biased region" description="Polar residues" evidence="1">
    <location>
        <begin position="375"/>
        <end position="390"/>
    </location>
</feature>
<gene>
    <name evidence="3" type="ORF">LCGC14_1075540</name>
</gene>
<dbReference type="EMBL" id="LAZR01004670">
    <property type="protein sequence ID" value="KKN06606.1"/>
    <property type="molecule type" value="Genomic_DNA"/>
</dbReference>
<feature type="region of interest" description="Disordered" evidence="1">
    <location>
        <begin position="1"/>
        <end position="44"/>
    </location>
</feature>
<evidence type="ECO:0000256" key="1">
    <source>
        <dbReference type="SAM" id="MobiDB-lite"/>
    </source>
</evidence>
<feature type="transmembrane region" description="Helical" evidence="2">
    <location>
        <begin position="1292"/>
        <end position="1315"/>
    </location>
</feature>
<name>A0A0F9PZX9_9ZZZZ</name>
<sequence length="1321" mass="139827">MESPGATGGSTSHSHSYTTVPYHDHGVTSSTTTPHTHDYTKPTSTLGISSPTITAFGLSSWGGFTGGNSTIHSHNAQNEGGIGLVMSEEETFIPPYLELAFIEKQTNDPIIPIGLIVIWTGNIATIPTDWELCNGSNGTPDLRDNFLRGTLPGEDPGTSGGSLTHNHTYTDIPTHSHSIDNGGVYHDHGVNAASVGFYAQAGGVSVILSASGHTEYADAPHTHDISEVGVTNATTQETDNLPPYFKVAFIMNTVQANALPLGVISMWGDSVANIPSGWNQANGTNNTPNLLNRFLKGVANGEQPGITGGSDTHNHTYTDVPLHSHNVLSDLMHHRHTMNVIGTTINYFFGGSRPIYNSGSTTGTSDSSTPGNPSHNHNVNPTGDSSPYTSYENSLPPYVKLIFIQKRLSISNPSPENGAISIGYNPILSVDVNDIDGDDLTLSFYNASDNNLIGNDIILGGSGTASVPWSGLASGTSYSWYVKSNDSLSSKSSDTWIFTTNRAPDDPVNPNPDDGAIGINYSPTLSVDVFDVDGDSLTVTFYNSSDNSVIDAVIIPDGNGTASVNWSGLSVGTNYSWYAISDDGLNVNQSTTWLFTTNDVPNVPTNPTPNDKATNISYNPTLSVDVIDDDGDDLTVSFYNASDDSIIDVDIVFGGTGTASVTWSGLSSGTNYSWYSISDDGFNVNQSATWSFITNLIPGEPTNPSPADNATDLIYSPILSVDVIDDDGDDLNVSFYDASDDSLIDIDTVLEGSGTASVTWSGLSGGTNYSWYAISDDGLSVNQSVTWSFTTKNAPNTPTNPTPNDGATGISYNPTLSVDVFHDDGDDLTVTFYNASNDSIIDVDIVYGGNGTASVTWSGLASGTSFLWYAISDDGLSANQSATWSFTTNKIPNLPILPNPNNGSIGVGLNPTLGVEVSDDDGDDLIVIFWDASDDSVIDIKIVLGGSGVVSVTWSGLSSGTIYSWYATSSDGLNGIRSTTWSFTTNHAPNAPTNPIPNDGAIDISYSPALSVDVFDIDGDDLTVTFYDASDDSIIDTDIVLGGNDTISVIWPGLSSGTNYSWYAISDDGISANQSVIWSFTTGNVVVVPINPTPYNGAISISYNPTLSVNAFDPDGDDLTVSFYNASDDSLIDTDILYGGNGAASVTWSGLSSGTSYSWYVTSDDGSGAVQSSTWSFTTNRIPDDPTNPSPSNGAVNIGENPTLTVDVFDYDGDWLTVTFYNASDNSVISDVYIEGNGIALIYWFGVSANMICTWYVIVDDGLSTTQSPTWTFTTIYEESGTPPPQQPSIPLPGLGILGLIVIGTTGILSVITYLRRIKFE</sequence>
<protein>
    <submittedName>
        <fullName evidence="3">Uncharacterized protein</fullName>
    </submittedName>
</protein>
<evidence type="ECO:0000313" key="3">
    <source>
        <dbReference type="EMBL" id="KKN06606.1"/>
    </source>
</evidence>
<accession>A0A0F9PZX9</accession>
<dbReference type="SUPFAM" id="SSF88874">
    <property type="entry name" value="Receptor-binding domain of short tail fibre protein gp12"/>
    <property type="match status" value="2"/>
</dbReference>
<keyword evidence="2" id="KW-1133">Transmembrane helix</keyword>
<keyword evidence="2" id="KW-0812">Transmembrane</keyword>
<dbReference type="CDD" id="cd22641">
    <property type="entry name" value="C24-like"/>
    <property type="match status" value="1"/>
</dbReference>
<organism evidence="3">
    <name type="scientific">marine sediment metagenome</name>
    <dbReference type="NCBI Taxonomy" id="412755"/>
    <lineage>
        <taxon>unclassified sequences</taxon>
        <taxon>metagenomes</taxon>
        <taxon>ecological metagenomes</taxon>
    </lineage>
</organism>
<feature type="region of interest" description="Disordered" evidence="1">
    <location>
        <begin position="359"/>
        <end position="390"/>
    </location>
</feature>
<keyword evidence="2" id="KW-0472">Membrane</keyword>
<reference evidence="3" key="1">
    <citation type="journal article" date="2015" name="Nature">
        <title>Complex archaea that bridge the gap between prokaryotes and eukaryotes.</title>
        <authorList>
            <person name="Spang A."/>
            <person name="Saw J.H."/>
            <person name="Jorgensen S.L."/>
            <person name="Zaremba-Niedzwiedzka K."/>
            <person name="Martijn J."/>
            <person name="Lind A.E."/>
            <person name="van Eijk R."/>
            <person name="Schleper C."/>
            <person name="Guy L."/>
            <person name="Ettema T.J."/>
        </authorList>
    </citation>
    <scope>NUCLEOTIDE SEQUENCE</scope>
</reference>